<dbReference type="AlphaFoldDB" id="A0A540NFE1"/>
<dbReference type="SUPFAM" id="SSF160443">
    <property type="entry name" value="SMR domain-like"/>
    <property type="match status" value="1"/>
</dbReference>
<proteinExistence type="predicted"/>
<dbReference type="InterPro" id="IPR036063">
    <property type="entry name" value="Smr_dom_sf"/>
</dbReference>
<sequence length="450" mass="51063">MPFDMSSEEELEEFRREFQSPLRMSRARDKSGGWAAFDLKQRQKQGLEPQVYKDPFLTIPTTLTSLHPRENVPRINDLPGRPFSTLLLPSVDCPTSAENRVGKRPLLDGDSSGKQYTSVEDNTSSMRKIMDLYPWADDFLIEDIMVAMDNDIDKASILLKQWFPPAAVERITKLAFQKNNSSSNVSLSDRESVPQSPSGISNLNSTIQKCLKENKIELLTGDDCGVQKLANDAANRKLVLGSLESVPIEPEWEEDDVYLKHRKDALRMMRSASQHSKAATHAFVRGDHFSAQQHSKKAREERLVAESLNKKAAKEILRIKNSKNDLWKLDLHGLHASEAIQALHEHLQQIETKELSNRSVSPNRVKMEKRIIRSSSLESFSCKDREKLDQQKASSTQRPASLEIITGRGNHSRGQAALPTAVRSFLNENGYRFEELRPGVITVRPKFRHR</sequence>
<evidence type="ECO:0000313" key="3">
    <source>
        <dbReference type="EMBL" id="TQE09323.1"/>
    </source>
</evidence>
<dbReference type="SMART" id="SM00463">
    <property type="entry name" value="SMR"/>
    <property type="match status" value="1"/>
</dbReference>
<gene>
    <name evidence="3" type="ORF">C1H46_005059</name>
</gene>
<evidence type="ECO:0000256" key="1">
    <source>
        <dbReference type="SAM" id="MobiDB-lite"/>
    </source>
</evidence>
<comment type="caution">
    <text evidence="3">The sequence shown here is derived from an EMBL/GenBank/DDBJ whole genome shotgun (WGS) entry which is preliminary data.</text>
</comment>
<dbReference type="Pfam" id="PF08590">
    <property type="entry name" value="DUF1771"/>
    <property type="match status" value="1"/>
</dbReference>
<feature type="region of interest" description="Disordered" evidence="1">
    <location>
        <begin position="1"/>
        <end position="33"/>
    </location>
</feature>
<dbReference type="STRING" id="106549.A0A540NFE1"/>
<feature type="domain" description="Smr" evidence="2">
    <location>
        <begin position="329"/>
        <end position="446"/>
    </location>
</feature>
<dbReference type="PROSITE" id="PS50828">
    <property type="entry name" value="SMR"/>
    <property type="match status" value="1"/>
</dbReference>
<accession>A0A540NFE1</accession>
<evidence type="ECO:0000259" key="2">
    <source>
        <dbReference type="PROSITE" id="PS50828"/>
    </source>
</evidence>
<feature type="compositionally biased region" description="Acidic residues" evidence="1">
    <location>
        <begin position="1"/>
        <end position="12"/>
    </location>
</feature>
<protein>
    <recommendedName>
        <fullName evidence="2">Smr domain-containing protein</fullName>
    </recommendedName>
</protein>
<dbReference type="InterPro" id="IPR002625">
    <property type="entry name" value="Smr_dom"/>
</dbReference>
<feature type="region of interest" description="Disordered" evidence="1">
    <location>
        <begin position="383"/>
        <end position="414"/>
    </location>
</feature>
<keyword evidence="4" id="KW-1185">Reference proteome</keyword>
<organism evidence="3 4">
    <name type="scientific">Malus baccata</name>
    <name type="common">Siberian crab apple</name>
    <name type="synonym">Pyrus baccata</name>
    <dbReference type="NCBI Taxonomy" id="106549"/>
    <lineage>
        <taxon>Eukaryota</taxon>
        <taxon>Viridiplantae</taxon>
        <taxon>Streptophyta</taxon>
        <taxon>Embryophyta</taxon>
        <taxon>Tracheophyta</taxon>
        <taxon>Spermatophyta</taxon>
        <taxon>Magnoliopsida</taxon>
        <taxon>eudicotyledons</taxon>
        <taxon>Gunneridae</taxon>
        <taxon>Pentapetalae</taxon>
        <taxon>rosids</taxon>
        <taxon>fabids</taxon>
        <taxon>Rosales</taxon>
        <taxon>Rosaceae</taxon>
        <taxon>Amygdaloideae</taxon>
        <taxon>Maleae</taxon>
        <taxon>Malus</taxon>
    </lineage>
</organism>
<dbReference type="SMART" id="SM01162">
    <property type="entry name" value="DUF1771"/>
    <property type="match status" value="1"/>
</dbReference>
<dbReference type="InterPro" id="IPR013899">
    <property type="entry name" value="DUF1771"/>
</dbReference>
<reference evidence="3 4" key="1">
    <citation type="journal article" date="2019" name="G3 (Bethesda)">
        <title>Sequencing of a Wild Apple (Malus baccata) Genome Unravels the Differences Between Cultivated and Wild Apple Species Regarding Disease Resistance and Cold Tolerance.</title>
        <authorList>
            <person name="Chen X."/>
        </authorList>
    </citation>
    <scope>NUCLEOTIDE SEQUENCE [LARGE SCALE GENOMIC DNA]</scope>
    <source>
        <strain evidence="4">cv. Shandingzi</strain>
        <tissue evidence="3">Leaves</tissue>
    </source>
</reference>
<evidence type="ECO:0000313" key="4">
    <source>
        <dbReference type="Proteomes" id="UP000315295"/>
    </source>
</evidence>
<name>A0A540NFE1_MALBA</name>
<dbReference type="Proteomes" id="UP000315295">
    <property type="component" value="Unassembled WGS sequence"/>
</dbReference>
<dbReference type="EMBL" id="VIEB01000059">
    <property type="protein sequence ID" value="TQE09323.1"/>
    <property type="molecule type" value="Genomic_DNA"/>
</dbReference>
<dbReference type="PANTHER" id="PTHR47812">
    <property type="entry name" value="SMR (SMALL MUTS RELATED) DOMAIN-CONTAINING PROTEIN"/>
    <property type="match status" value="1"/>
</dbReference>
<dbReference type="Gene3D" id="3.30.1370.110">
    <property type="match status" value="1"/>
</dbReference>
<feature type="region of interest" description="Disordered" evidence="1">
    <location>
        <begin position="99"/>
        <end position="119"/>
    </location>
</feature>
<dbReference type="PANTHER" id="PTHR47812:SF2">
    <property type="entry name" value="SMR (SMALL MUTS RELATED) DOMAIN-CONTAINING PROTEIN"/>
    <property type="match status" value="1"/>
</dbReference>